<comment type="subcellular location">
    <subcellularLocation>
        <location evidence="1">Cell membrane</location>
        <topology evidence="1">Multi-pass membrane protein</topology>
    </subcellularLocation>
</comment>
<accession>W0EUP0</accession>
<evidence type="ECO:0000256" key="3">
    <source>
        <dbReference type="ARBA" id="ARBA00022516"/>
    </source>
</evidence>
<evidence type="ECO:0000256" key="1">
    <source>
        <dbReference type="ARBA" id="ARBA00004651"/>
    </source>
</evidence>
<proteinExistence type="predicted"/>
<evidence type="ECO:0000313" key="14">
    <source>
        <dbReference type="Proteomes" id="UP000018901"/>
    </source>
</evidence>
<keyword evidence="5" id="KW-0441">Lipid A biosynthesis</keyword>
<evidence type="ECO:0000256" key="8">
    <source>
        <dbReference type="ARBA" id="ARBA00022989"/>
    </source>
</evidence>
<dbReference type="InterPro" id="IPR000620">
    <property type="entry name" value="EamA_dom"/>
</dbReference>
<dbReference type="Proteomes" id="UP000018901">
    <property type="component" value="Chromosome"/>
</dbReference>
<evidence type="ECO:0000256" key="2">
    <source>
        <dbReference type="ARBA" id="ARBA00022475"/>
    </source>
</evidence>
<dbReference type="STRING" id="880074.BARVI_11390"/>
<keyword evidence="2" id="KW-1003">Cell membrane</keyword>
<dbReference type="HOGENOM" id="CLU_131462_4_2_10"/>
<dbReference type="GO" id="GO:0009103">
    <property type="term" value="P:lipopolysaccharide biosynthetic process"/>
    <property type="evidence" value="ECO:0007669"/>
    <property type="project" value="UniProtKB-KW"/>
</dbReference>
<evidence type="ECO:0000256" key="7">
    <source>
        <dbReference type="ARBA" id="ARBA00022985"/>
    </source>
</evidence>
<evidence type="ECO:0000256" key="4">
    <source>
        <dbReference type="ARBA" id="ARBA00022519"/>
    </source>
</evidence>
<dbReference type="GO" id="GO:0005886">
    <property type="term" value="C:plasma membrane"/>
    <property type="evidence" value="ECO:0007669"/>
    <property type="project" value="UniProtKB-SubCell"/>
</dbReference>
<feature type="domain" description="EamA" evidence="12">
    <location>
        <begin position="6"/>
        <end position="114"/>
    </location>
</feature>
<dbReference type="InterPro" id="IPR037185">
    <property type="entry name" value="EmrE-like"/>
</dbReference>
<dbReference type="PANTHER" id="PTHR30561">
    <property type="entry name" value="SMR FAMILY PROTON-DEPENDENT DRUG EFFLUX TRANSPORTER SUGE"/>
    <property type="match status" value="1"/>
</dbReference>
<dbReference type="KEGG" id="bvs:BARVI_11390"/>
<dbReference type="GO" id="GO:0022857">
    <property type="term" value="F:transmembrane transporter activity"/>
    <property type="evidence" value="ECO:0007669"/>
    <property type="project" value="InterPro"/>
</dbReference>
<organism evidence="13 14">
    <name type="scientific">Barnesiella viscericola DSM 18177</name>
    <dbReference type="NCBI Taxonomy" id="880074"/>
    <lineage>
        <taxon>Bacteria</taxon>
        <taxon>Pseudomonadati</taxon>
        <taxon>Bacteroidota</taxon>
        <taxon>Bacteroidia</taxon>
        <taxon>Bacteroidales</taxon>
        <taxon>Barnesiellaceae</taxon>
        <taxon>Barnesiella</taxon>
    </lineage>
</organism>
<keyword evidence="14" id="KW-1185">Reference proteome</keyword>
<dbReference type="Gene3D" id="1.10.3730.20">
    <property type="match status" value="1"/>
</dbReference>
<dbReference type="GO" id="GO:0009245">
    <property type="term" value="P:lipid A biosynthetic process"/>
    <property type="evidence" value="ECO:0007669"/>
    <property type="project" value="UniProtKB-KW"/>
</dbReference>
<dbReference type="SUPFAM" id="SSF103481">
    <property type="entry name" value="Multidrug resistance efflux transporter EmrE"/>
    <property type="match status" value="1"/>
</dbReference>
<dbReference type="OrthoDB" id="9156836at2"/>
<evidence type="ECO:0000256" key="6">
    <source>
        <dbReference type="ARBA" id="ARBA00022692"/>
    </source>
</evidence>
<gene>
    <name evidence="13" type="ORF">BARVI_11390</name>
</gene>
<dbReference type="AlphaFoldDB" id="W0EUP0"/>
<feature type="transmembrane region" description="Helical" evidence="11">
    <location>
        <begin position="72"/>
        <end position="91"/>
    </location>
</feature>
<keyword evidence="8 11" id="KW-1133">Transmembrane helix</keyword>
<dbReference type="GeneID" id="90529992"/>
<evidence type="ECO:0000256" key="11">
    <source>
        <dbReference type="SAM" id="Phobius"/>
    </source>
</evidence>
<keyword evidence="7" id="KW-0448">Lipopolysaccharide biosynthesis</keyword>
<keyword evidence="10 11" id="KW-0472">Membrane</keyword>
<dbReference type="RefSeq" id="WP_025279312.1">
    <property type="nucleotide sequence ID" value="NZ_CP007034.1"/>
</dbReference>
<keyword evidence="3" id="KW-0444">Lipid biosynthesis</keyword>
<feature type="transmembrane region" description="Helical" evidence="11">
    <location>
        <begin position="44"/>
        <end position="65"/>
    </location>
</feature>
<evidence type="ECO:0000313" key="13">
    <source>
        <dbReference type="EMBL" id="AHF13248.1"/>
    </source>
</evidence>
<dbReference type="EMBL" id="CP007034">
    <property type="protein sequence ID" value="AHF13248.1"/>
    <property type="molecule type" value="Genomic_DNA"/>
</dbReference>
<reference evidence="13 14" key="1">
    <citation type="submission" date="2013-12" db="EMBL/GenBank/DDBJ databases">
        <authorList>
            <consortium name="DOE Joint Genome Institute"/>
            <person name="Eisen J."/>
            <person name="Huntemann M."/>
            <person name="Han J."/>
            <person name="Chen A."/>
            <person name="Kyrpides N."/>
            <person name="Mavromatis K."/>
            <person name="Markowitz V."/>
            <person name="Palaniappan K."/>
            <person name="Ivanova N."/>
            <person name="Schaumberg A."/>
            <person name="Pati A."/>
            <person name="Liolios K."/>
            <person name="Nordberg H.P."/>
            <person name="Cantor M.N."/>
            <person name="Hua S.X."/>
            <person name="Woyke T."/>
        </authorList>
    </citation>
    <scope>NUCLEOTIDE SEQUENCE [LARGE SCALE GENOMIC DNA]</scope>
    <source>
        <strain evidence="14">DSM 18177</strain>
    </source>
</reference>
<evidence type="ECO:0000256" key="10">
    <source>
        <dbReference type="ARBA" id="ARBA00023136"/>
    </source>
</evidence>
<keyword evidence="9" id="KW-0443">Lipid metabolism</keyword>
<evidence type="ECO:0000256" key="9">
    <source>
        <dbReference type="ARBA" id="ARBA00023098"/>
    </source>
</evidence>
<keyword evidence="6 11" id="KW-0812">Transmembrane</keyword>
<keyword evidence="4" id="KW-0997">Cell inner membrane</keyword>
<dbReference type="Pfam" id="PF00892">
    <property type="entry name" value="EamA"/>
    <property type="match status" value="1"/>
</dbReference>
<protein>
    <submittedName>
        <fullName evidence="13">Transporter</fullName>
    </submittedName>
</protein>
<sequence length="116" mass="13120">MIYLLAFISILLGAVAQYFLKMGMTNWALKGSVGEMLRLLFHNYYLWSGILCYGVSMLFWLYVLSRMELSKAYPMVSLGYVITLLIGYFLLNEPLSYPKVIGIVLIVAGVCFIARG</sequence>
<name>W0EUP0_9BACT</name>
<dbReference type="InterPro" id="IPR000390">
    <property type="entry name" value="Small_drug/metabolite_transptr"/>
</dbReference>
<evidence type="ECO:0000259" key="12">
    <source>
        <dbReference type="Pfam" id="PF00892"/>
    </source>
</evidence>
<evidence type="ECO:0000256" key="5">
    <source>
        <dbReference type="ARBA" id="ARBA00022556"/>
    </source>
</evidence>
<dbReference type="eggNOG" id="COG2076">
    <property type="taxonomic scope" value="Bacteria"/>
</dbReference>
<dbReference type="PANTHER" id="PTHR30561:SF9">
    <property type="entry name" value="4-AMINO-4-DEOXY-L-ARABINOSE-PHOSPHOUNDECAPRENOL FLIPPASE SUBUNIT ARNF-RELATED"/>
    <property type="match status" value="1"/>
</dbReference>
<feature type="transmembrane region" description="Helical" evidence="11">
    <location>
        <begin position="97"/>
        <end position="114"/>
    </location>
</feature>